<dbReference type="AlphaFoldDB" id="A0A6J1DRD3"/>
<dbReference type="RefSeq" id="XP_022156805.1">
    <property type="nucleotide sequence ID" value="XM_022301113.1"/>
</dbReference>
<gene>
    <name evidence="3" type="primary">LOC111023638</name>
</gene>
<name>A0A6J1DRD3_MOMCH</name>
<proteinExistence type="predicted"/>
<keyword evidence="2" id="KW-1185">Reference proteome</keyword>
<dbReference type="GeneID" id="111023638"/>
<evidence type="ECO:0000256" key="1">
    <source>
        <dbReference type="SAM" id="Coils"/>
    </source>
</evidence>
<dbReference type="Proteomes" id="UP000504603">
    <property type="component" value="Unplaced"/>
</dbReference>
<evidence type="ECO:0000313" key="2">
    <source>
        <dbReference type="Proteomes" id="UP000504603"/>
    </source>
</evidence>
<accession>A0A6J1DRD3</accession>
<sequence length="140" mass="15228">MWIAIGGTSDVTARFRVELSSSGVRDQVSRISAASLDRCLERASKFVSDPGSVLQRTIDYAAEAFVASIQSALAVKAELDGREALAAREKEEFSAALEAASSTMKDELLKAHSEVEILKAEVEAKAELLEKEEDRRKAQL</sequence>
<protein>
    <submittedName>
        <fullName evidence="3">Uncharacterized protein LOC111023638</fullName>
    </submittedName>
</protein>
<dbReference type="KEGG" id="mcha:111023638"/>
<evidence type="ECO:0000313" key="3">
    <source>
        <dbReference type="RefSeq" id="XP_022156805.1"/>
    </source>
</evidence>
<organism evidence="2 3">
    <name type="scientific">Momordica charantia</name>
    <name type="common">Bitter gourd</name>
    <name type="synonym">Balsam pear</name>
    <dbReference type="NCBI Taxonomy" id="3673"/>
    <lineage>
        <taxon>Eukaryota</taxon>
        <taxon>Viridiplantae</taxon>
        <taxon>Streptophyta</taxon>
        <taxon>Embryophyta</taxon>
        <taxon>Tracheophyta</taxon>
        <taxon>Spermatophyta</taxon>
        <taxon>Magnoliopsida</taxon>
        <taxon>eudicotyledons</taxon>
        <taxon>Gunneridae</taxon>
        <taxon>Pentapetalae</taxon>
        <taxon>rosids</taxon>
        <taxon>fabids</taxon>
        <taxon>Cucurbitales</taxon>
        <taxon>Cucurbitaceae</taxon>
        <taxon>Momordiceae</taxon>
        <taxon>Momordica</taxon>
    </lineage>
</organism>
<reference evidence="3" key="1">
    <citation type="submission" date="2025-08" db="UniProtKB">
        <authorList>
            <consortium name="RefSeq"/>
        </authorList>
    </citation>
    <scope>IDENTIFICATION</scope>
    <source>
        <strain evidence="3">OHB3-1</strain>
    </source>
</reference>
<feature type="coiled-coil region" evidence="1">
    <location>
        <begin position="112"/>
        <end position="139"/>
    </location>
</feature>
<keyword evidence="1" id="KW-0175">Coiled coil</keyword>